<dbReference type="Gene3D" id="1.10.3210.10">
    <property type="entry name" value="Hypothetical protein af1432"/>
    <property type="match status" value="1"/>
</dbReference>
<dbReference type="PANTHER" id="PTHR43155">
    <property type="entry name" value="CYCLIC DI-GMP PHOSPHODIESTERASE PA4108-RELATED"/>
    <property type="match status" value="1"/>
</dbReference>
<dbReference type="InterPro" id="IPR006674">
    <property type="entry name" value="HD_domain"/>
</dbReference>
<dbReference type="OrthoDB" id="9804747at2"/>
<feature type="domain" description="HD-GYP" evidence="2">
    <location>
        <begin position="12"/>
        <end position="207"/>
    </location>
</feature>
<protein>
    <submittedName>
        <fullName evidence="3">HDIG domain-containing protein</fullName>
    </submittedName>
</protein>
<dbReference type="RefSeq" id="WP_093912253.1">
    <property type="nucleotide sequence ID" value="NZ_FONL01000001.1"/>
</dbReference>
<proteinExistence type="predicted"/>
<name>A0A1I1X770_9FIRM</name>
<dbReference type="STRING" id="1123323.SAMN05216245_10124"/>
<dbReference type="PANTHER" id="PTHR43155:SF2">
    <property type="entry name" value="CYCLIC DI-GMP PHOSPHODIESTERASE PA4108"/>
    <property type="match status" value="1"/>
</dbReference>
<dbReference type="NCBIfam" id="TIGR00277">
    <property type="entry name" value="HDIG"/>
    <property type="match status" value="1"/>
</dbReference>
<dbReference type="Proteomes" id="UP000198896">
    <property type="component" value="Unassembled WGS sequence"/>
</dbReference>
<organism evidence="3 4">
    <name type="scientific">Succiniclasticum ruminis DSM 9236</name>
    <dbReference type="NCBI Taxonomy" id="1123323"/>
    <lineage>
        <taxon>Bacteria</taxon>
        <taxon>Bacillati</taxon>
        <taxon>Bacillota</taxon>
        <taxon>Negativicutes</taxon>
        <taxon>Acidaminococcales</taxon>
        <taxon>Acidaminococcaceae</taxon>
        <taxon>Succiniclasticum</taxon>
    </lineage>
</organism>
<accession>A0A1I1X770</accession>
<dbReference type="SUPFAM" id="SSF109604">
    <property type="entry name" value="HD-domain/PDEase-like"/>
    <property type="match status" value="1"/>
</dbReference>
<dbReference type="InterPro" id="IPR003607">
    <property type="entry name" value="HD/PDEase_dom"/>
</dbReference>
<dbReference type="Pfam" id="PF13487">
    <property type="entry name" value="HD_5"/>
    <property type="match status" value="1"/>
</dbReference>
<dbReference type="EMBL" id="FONL01000001">
    <property type="protein sequence ID" value="SFE01160.1"/>
    <property type="molecule type" value="Genomic_DNA"/>
</dbReference>
<dbReference type="SMART" id="SM00471">
    <property type="entry name" value="HDc"/>
    <property type="match status" value="1"/>
</dbReference>
<evidence type="ECO:0000259" key="1">
    <source>
        <dbReference type="PROSITE" id="PS51831"/>
    </source>
</evidence>
<feature type="domain" description="HD" evidence="1">
    <location>
        <begin position="34"/>
        <end position="156"/>
    </location>
</feature>
<dbReference type="InterPro" id="IPR006675">
    <property type="entry name" value="HDIG_dom"/>
</dbReference>
<keyword evidence="4" id="KW-1185">Reference proteome</keyword>
<dbReference type="InterPro" id="IPR037522">
    <property type="entry name" value="HD_GYP_dom"/>
</dbReference>
<evidence type="ECO:0000259" key="2">
    <source>
        <dbReference type="PROSITE" id="PS51832"/>
    </source>
</evidence>
<evidence type="ECO:0000313" key="3">
    <source>
        <dbReference type="EMBL" id="SFE01160.1"/>
    </source>
</evidence>
<dbReference type="PROSITE" id="PS51831">
    <property type="entry name" value="HD"/>
    <property type="match status" value="1"/>
</dbReference>
<gene>
    <name evidence="3" type="ORF">SAMN05216245_10124</name>
</gene>
<dbReference type="CDD" id="cd00077">
    <property type="entry name" value="HDc"/>
    <property type="match status" value="1"/>
</dbReference>
<reference evidence="3 4" key="1">
    <citation type="submission" date="2016-10" db="EMBL/GenBank/DDBJ databases">
        <authorList>
            <person name="de Groot N.N."/>
        </authorList>
    </citation>
    <scope>NUCLEOTIDE SEQUENCE [LARGE SCALE GENOMIC DNA]</scope>
    <source>
        <strain evidence="3 4">DSM 9236</strain>
    </source>
</reference>
<dbReference type="PROSITE" id="PS51832">
    <property type="entry name" value="HD_GYP"/>
    <property type="match status" value="1"/>
</dbReference>
<sequence length="240" mass="26703">MLSIPQYLDFAYTGKTKEICSFFLELLQRKNEVLYLHSQQVANYSASVAAKLGLSRKEIGIIRTAALMHDIGLLSVPNSIMNKFPYLSTREMAQYKRHCIAGCSMLENMEEFSGIIDLIRSHHEKWDGTGYPKRLKGVNIPLGARIIAVADYYDSVINPCATQWQKSHQEALQELLSAMGTAFDPEIVKAFIEAIVPGNTIKPVPVFNKKGPKEKSKTAAASLSSVATKVAETSELKEYE</sequence>
<evidence type="ECO:0000313" key="4">
    <source>
        <dbReference type="Proteomes" id="UP000198896"/>
    </source>
</evidence>
<dbReference type="AlphaFoldDB" id="A0A1I1X770"/>